<name>A0A0F7TQ42_PENBI</name>
<organism evidence="1 2">
    <name type="scientific">Penicillium brasilianum</name>
    <dbReference type="NCBI Taxonomy" id="104259"/>
    <lineage>
        <taxon>Eukaryota</taxon>
        <taxon>Fungi</taxon>
        <taxon>Dikarya</taxon>
        <taxon>Ascomycota</taxon>
        <taxon>Pezizomycotina</taxon>
        <taxon>Eurotiomycetes</taxon>
        <taxon>Eurotiomycetidae</taxon>
        <taxon>Eurotiales</taxon>
        <taxon>Aspergillaceae</taxon>
        <taxon>Penicillium</taxon>
    </lineage>
</organism>
<dbReference type="InterPro" id="IPR010281">
    <property type="entry name" value="DUF885"/>
</dbReference>
<dbReference type="Pfam" id="PF05960">
    <property type="entry name" value="DUF885"/>
    <property type="match status" value="1"/>
</dbReference>
<dbReference type="Proteomes" id="UP000042958">
    <property type="component" value="Unassembled WGS sequence"/>
</dbReference>
<dbReference type="PANTHER" id="PTHR33361">
    <property type="entry name" value="GLR0591 PROTEIN"/>
    <property type="match status" value="1"/>
</dbReference>
<dbReference type="OrthoDB" id="5959877at2759"/>
<sequence>MVLFTSPRGVAIRLAQTEPIRDKIERITADLKELKEFLPIELSPRRQHRLQHFLTSELKALDDFHDLPFVLYDQEAKVDYLLLKNFLEREVRALDLEAKQDETLSPLVPFANTLVDLLEARILVMPMDPKATAQKLFDCQATIISVVEKVKAKSSDVVIPKNSAFRAVTHIIALNAHLKEWFNFYTGYDPTFDWWVAHPYGVIDQGLQDLAAAIKEVLVEIKPGDVDAIVGQPIGREGLLFELGAEMFPYTPEEIISIGEKEFEWCITEMKKASRSMGYGEDWKNALEEVKNDFVEPGQQTQLVQDLVQEAVSFVEYHDLVTVPEIAKNSWKMFMMSPERQKVNPFFLGGDCIIVSYPTDAMDHEAKMMSLRGNNIHFSRATVFHEMIPGHHLQMYMNARHKPYRRVFDTPFWIEGWSLYWEFLLWNDERWIKTPQNRIGMLWWRLHRCARIIFSVKFHLGLMSPEECIDLLVEDVGHERATAEGEVRRSFNGDYSPLYQAGYMLGALQIFALRKEMVDARRMSEKDFHDRFLKGNRMPIEMVRALMQDQPLSADFQPSWRFYPL</sequence>
<evidence type="ECO:0008006" key="3">
    <source>
        <dbReference type="Google" id="ProtNLM"/>
    </source>
</evidence>
<dbReference type="PANTHER" id="PTHR33361:SF15">
    <property type="entry name" value="DUF885 FAMILY LIPOPROTEIN"/>
    <property type="match status" value="1"/>
</dbReference>
<dbReference type="SUPFAM" id="SSF55486">
    <property type="entry name" value="Metalloproteases ('zincins'), catalytic domain"/>
    <property type="match status" value="1"/>
</dbReference>
<dbReference type="AlphaFoldDB" id="A0A0F7TQ42"/>
<gene>
    <name evidence="1" type="ORF">PMG11_05790</name>
</gene>
<evidence type="ECO:0000313" key="1">
    <source>
        <dbReference type="EMBL" id="CEJ57082.1"/>
    </source>
</evidence>
<protein>
    <recommendedName>
        <fullName evidence="3">X-Pro dipeptidyl-peptidase</fullName>
    </recommendedName>
</protein>
<dbReference type="EMBL" id="CDHK01000005">
    <property type="protein sequence ID" value="CEJ57082.1"/>
    <property type="molecule type" value="Genomic_DNA"/>
</dbReference>
<evidence type="ECO:0000313" key="2">
    <source>
        <dbReference type="Proteomes" id="UP000042958"/>
    </source>
</evidence>
<accession>A0A0F7TQ42</accession>
<proteinExistence type="predicted"/>
<keyword evidence="2" id="KW-1185">Reference proteome</keyword>
<reference evidence="2" key="1">
    <citation type="journal article" date="2015" name="Genome Announc.">
        <title>Draft genome sequence of the fungus Penicillium brasilianum MG11.</title>
        <authorList>
            <person name="Horn F."/>
            <person name="Linde J."/>
            <person name="Mattern D.J."/>
            <person name="Walther G."/>
            <person name="Guthke R."/>
            <person name="Brakhage A.A."/>
            <person name="Valiante V."/>
        </authorList>
    </citation>
    <scope>NUCLEOTIDE SEQUENCE [LARGE SCALE GENOMIC DNA]</scope>
    <source>
        <strain evidence="2">MG11</strain>
    </source>
</reference>